<evidence type="ECO:0000256" key="1">
    <source>
        <dbReference type="ARBA" id="ARBA00004903"/>
    </source>
</evidence>
<keyword evidence="10" id="KW-1185">Reference proteome</keyword>
<evidence type="ECO:0000256" key="4">
    <source>
        <dbReference type="ARBA" id="ARBA00022563"/>
    </source>
</evidence>
<dbReference type="EC" id="1.5.1.3" evidence="3"/>
<dbReference type="InterPro" id="IPR024072">
    <property type="entry name" value="DHFR-like_dom_sf"/>
</dbReference>
<dbReference type="GO" id="GO:0050661">
    <property type="term" value="F:NADP binding"/>
    <property type="evidence" value="ECO:0007669"/>
    <property type="project" value="InterPro"/>
</dbReference>
<dbReference type="GO" id="GO:0005829">
    <property type="term" value="C:cytosol"/>
    <property type="evidence" value="ECO:0007669"/>
    <property type="project" value="TreeGrafter"/>
</dbReference>
<evidence type="ECO:0000256" key="2">
    <source>
        <dbReference type="ARBA" id="ARBA00009539"/>
    </source>
</evidence>
<dbReference type="GO" id="GO:0006730">
    <property type="term" value="P:one-carbon metabolic process"/>
    <property type="evidence" value="ECO:0007669"/>
    <property type="project" value="UniProtKB-KW"/>
</dbReference>
<dbReference type="PRINTS" id="PR00070">
    <property type="entry name" value="DHFR"/>
</dbReference>
<proteinExistence type="inferred from homology"/>
<dbReference type="GO" id="GO:0004146">
    <property type="term" value="F:dihydrofolate reductase activity"/>
    <property type="evidence" value="ECO:0007669"/>
    <property type="project" value="UniProtKB-EC"/>
</dbReference>
<dbReference type="Pfam" id="PF00186">
    <property type="entry name" value="DHFR_1"/>
    <property type="match status" value="1"/>
</dbReference>
<evidence type="ECO:0000256" key="5">
    <source>
        <dbReference type="ARBA" id="ARBA00022857"/>
    </source>
</evidence>
<dbReference type="GO" id="GO:0046452">
    <property type="term" value="P:dihydrofolate metabolic process"/>
    <property type="evidence" value="ECO:0007669"/>
    <property type="project" value="TreeGrafter"/>
</dbReference>
<dbReference type="PANTHER" id="PTHR48069">
    <property type="entry name" value="DIHYDROFOLATE REDUCTASE"/>
    <property type="match status" value="1"/>
</dbReference>
<dbReference type="AlphaFoldDB" id="A0A1G7UI30"/>
<comment type="similarity">
    <text evidence="2">Belongs to the dihydrofolate reductase family.</text>
</comment>
<keyword evidence="5" id="KW-0521">NADP</keyword>
<dbReference type="PROSITE" id="PS51330">
    <property type="entry name" value="DHFR_2"/>
    <property type="match status" value="1"/>
</dbReference>
<reference evidence="9 10" key="1">
    <citation type="submission" date="2016-10" db="EMBL/GenBank/DDBJ databases">
        <authorList>
            <person name="de Groot N.N."/>
        </authorList>
    </citation>
    <scope>NUCLEOTIDE SEQUENCE [LARGE SCALE GENOMIC DNA]</scope>
    <source>
        <strain evidence="9 10">CGMCC 1.10267</strain>
    </source>
</reference>
<sequence length="232" mass="27141">MATKPIVRVPSATYIVARSYPDNIIGVDNELPWHLRTDLQHFKKRTSGHVILMGRKTFESLGRPLPNRTNIVLSRSKIADTENLIWAQDPETALLLAEAYTICRGNREFFIIGGENIYKLFFKYVDEAWVTDVFCGNINGDAKFEFDFPSGEWRTRSEEEFAASAHDDWKFRISHFVRRKKQHRQRMRDEFLKVDVDVMRHLDEWQERFGIKLDDSDSTESSSHGELNLQRS</sequence>
<comment type="pathway">
    <text evidence="1">Cofactor biosynthesis; tetrahydrofolate biosynthesis; 5,6,7,8-tetrahydrofolate from 7,8-dihydrofolate: step 1/1.</text>
</comment>
<dbReference type="PANTHER" id="PTHR48069:SF3">
    <property type="entry name" value="DIHYDROFOLATE REDUCTASE"/>
    <property type="match status" value="1"/>
</dbReference>
<accession>A0A1G7UI30</accession>
<dbReference type="UniPathway" id="UPA00077">
    <property type="reaction ID" value="UER00158"/>
</dbReference>
<protein>
    <recommendedName>
        <fullName evidence="3">dihydrofolate reductase</fullName>
        <ecNumber evidence="3">1.5.1.3</ecNumber>
    </recommendedName>
</protein>
<keyword evidence="4" id="KW-0554">One-carbon metabolism</keyword>
<comment type="function">
    <text evidence="7">Key enzyme in folate metabolism. Catalyzes an essential reaction for de novo glycine and purine synthesis, and for DNA precursor synthesis.</text>
</comment>
<dbReference type="SUPFAM" id="SSF53597">
    <property type="entry name" value="Dihydrofolate reductase-like"/>
    <property type="match status" value="1"/>
</dbReference>
<dbReference type="Gene3D" id="3.40.430.10">
    <property type="entry name" value="Dihydrofolate Reductase, subunit A"/>
    <property type="match status" value="1"/>
</dbReference>
<dbReference type="RefSeq" id="WP_090593976.1">
    <property type="nucleotide sequence ID" value="NZ_FNCS01000003.1"/>
</dbReference>
<dbReference type="InterPro" id="IPR001796">
    <property type="entry name" value="DHFR_dom"/>
</dbReference>
<dbReference type="GO" id="GO:0046655">
    <property type="term" value="P:folic acid metabolic process"/>
    <property type="evidence" value="ECO:0007669"/>
    <property type="project" value="TreeGrafter"/>
</dbReference>
<gene>
    <name evidence="9" type="ORF">SAMN04487974_10382</name>
</gene>
<feature type="domain" description="DHFR" evidence="8">
    <location>
        <begin position="11"/>
        <end position="178"/>
    </location>
</feature>
<evidence type="ECO:0000313" key="9">
    <source>
        <dbReference type="EMBL" id="SDG47163.1"/>
    </source>
</evidence>
<dbReference type="OrthoDB" id="9804315at2"/>
<dbReference type="EMBL" id="FNCS01000003">
    <property type="protein sequence ID" value="SDG47163.1"/>
    <property type="molecule type" value="Genomic_DNA"/>
</dbReference>
<evidence type="ECO:0000256" key="3">
    <source>
        <dbReference type="ARBA" id="ARBA00012856"/>
    </source>
</evidence>
<dbReference type="InterPro" id="IPR012259">
    <property type="entry name" value="DHFR"/>
</dbReference>
<name>A0A1G7UI30_9HYPH</name>
<keyword evidence="6" id="KW-0560">Oxidoreductase</keyword>
<dbReference type="STRING" id="440168.SAMN04487974_10382"/>
<dbReference type="GO" id="GO:0046654">
    <property type="term" value="P:tetrahydrofolate biosynthetic process"/>
    <property type="evidence" value="ECO:0007669"/>
    <property type="project" value="UniProtKB-UniPathway"/>
</dbReference>
<evidence type="ECO:0000256" key="7">
    <source>
        <dbReference type="ARBA" id="ARBA00025067"/>
    </source>
</evidence>
<evidence type="ECO:0000256" key="6">
    <source>
        <dbReference type="ARBA" id="ARBA00023002"/>
    </source>
</evidence>
<evidence type="ECO:0000259" key="8">
    <source>
        <dbReference type="PROSITE" id="PS51330"/>
    </source>
</evidence>
<dbReference type="CDD" id="cd00209">
    <property type="entry name" value="DHFR"/>
    <property type="match status" value="1"/>
</dbReference>
<organism evidence="9 10">
    <name type="scientific">Pelagibacterium luteolum</name>
    <dbReference type="NCBI Taxonomy" id="440168"/>
    <lineage>
        <taxon>Bacteria</taxon>
        <taxon>Pseudomonadati</taxon>
        <taxon>Pseudomonadota</taxon>
        <taxon>Alphaproteobacteria</taxon>
        <taxon>Hyphomicrobiales</taxon>
        <taxon>Devosiaceae</taxon>
        <taxon>Pelagibacterium</taxon>
    </lineage>
</organism>
<dbReference type="Proteomes" id="UP000199495">
    <property type="component" value="Unassembled WGS sequence"/>
</dbReference>
<evidence type="ECO:0000313" key="10">
    <source>
        <dbReference type="Proteomes" id="UP000199495"/>
    </source>
</evidence>